<name>A0ABW4CXP7_9LACO</name>
<feature type="chain" id="PRO_5045654695" description="1,4-beta-N-acetylmuramidase" evidence="1">
    <location>
        <begin position="30"/>
        <end position="168"/>
    </location>
</feature>
<gene>
    <name evidence="2" type="ORF">ACFQ44_00020</name>
</gene>
<comment type="caution">
    <text evidence="2">The sequence shown here is derived from an EMBL/GenBank/DDBJ whole genome shotgun (WGS) entry which is preliminary data.</text>
</comment>
<sequence>MKKIVYSTLAISAVLTGLVALTPSTTASAKTKLYTNSKTLRNHKYWYSYQNAYTGKWGYERLHFTKHNVHFAYKTKRNAKWKHSKIAAKRYYVRHHNGWYEFGARESDDVYLIKPSWRYLNGHKHWTLGEFDPSNDHGGYGQAPYNVWTYTTYMNNKGWHYTINHQPS</sequence>
<keyword evidence="3" id="KW-1185">Reference proteome</keyword>
<dbReference type="Proteomes" id="UP001597189">
    <property type="component" value="Unassembled WGS sequence"/>
</dbReference>
<reference evidence="3" key="1">
    <citation type="journal article" date="2019" name="Int. J. Syst. Evol. Microbiol.">
        <title>The Global Catalogue of Microorganisms (GCM) 10K type strain sequencing project: providing services to taxonomists for standard genome sequencing and annotation.</title>
        <authorList>
            <consortium name="The Broad Institute Genomics Platform"/>
            <consortium name="The Broad Institute Genome Sequencing Center for Infectious Disease"/>
            <person name="Wu L."/>
            <person name="Ma J."/>
        </authorList>
    </citation>
    <scope>NUCLEOTIDE SEQUENCE [LARGE SCALE GENOMIC DNA]</scope>
    <source>
        <strain evidence="3">CCM 8979</strain>
    </source>
</reference>
<evidence type="ECO:0008006" key="4">
    <source>
        <dbReference type="Google" id="ProtNLM"/>
    </source>
</evidence>
<feature type="signal peptide" evidence="1">
    <location>
        <begin position="1"/>
        <end position="29"/>
    </location>
</feature>
<dbReference type="RefSeq" id="WP_203642792.1">
    <property type="nucleotide sequence ID" value="NZ_BOLN01000001.1"/>
</dbReference>
<organism evidence="2 3">
    <name type="scientific">Levilactobacillus lanxiensis</name>
    <dbReference type="NCBI Taxonomy" id="2799568"/>
    <lineage>
        <taxon>Bacteria</taxon>
        <taxon>Bacillati</taxon>
        <taxon>Bacillota</taxon>
        <taxon>Bacilli</taxon>
        <taxon>Lactobacillales</taxon>
        <taxon>Lactobacillaceae</taxon>
        <taxon>Levilactobacillus</taxon>
    </lineage>
</organism>
<keyword evidence="1" id="KW-0732">Signal</keyword>
<proteinExistence type="predicted"/>
<protein>
    <recommendedName>
        <fullName evidence="4">1,4-beta-N-acetylmuramidase</fullName>
    </recommendedName>
</protein>
<dbReference type="EMBL" id="JBHTOD010000001">
    <property type="protein sequence ID" value="MFD1454059.1"/>
    <property type="molecule type" value="Genomic_DNA"/>
</dbReference>
<accession>A0ABW4CXP7</accession>
<evidence type="ECO:0000256" key="1">
    <source>
        <dbReference type="SAM" id="SignalP"/>
    </source>
</evidence>
<evidence type="ECO:0000313" key="2">
    <source>
        <dbReference type="EMBL" id="MFD1454059.1"/>
    </source>
</evidence>
<evidence type="ECO:0000313" key="3">
    <source>
        <dbReference type="Proteomes" id="UP001597189"/>
    </source>
</evidence>